<proteinExistence type="inferred from homology"/>
<dbReference type="PIRSF" id="PIRSF000189">
    <property type="entry name" value="D-aa_oxidase"/>
    <property type="match status" value="1"/>
</dbReference>
<evidence type="ECO:0000313" key="9">
    <source>
        <dbReference type="Proteomes" id="UP000636479"/>
    </source>
</evidence>
<dbReference type="GO" id="GO:0071949">
    <property type="term" value="F:FAD binding"/>
    <property type="evidence" value="ECO:0007669"/>
    <property type="project" value="InterPro"/>
</dbReference>
<keyword evidence="9" id="KW-1185">Reference proteome</keyword>
<dbReference type="GeneID" id="59351134"/>
<dbReference type="RefSeq" id="XP_037214586.1">
    <property type="nucleotide sequence ID" value="XM_037368618.1"/>
</dbReference>
<evidence type="ECO:0000256" key="4">
    <source>
        <dbReference type="ARBA" id="ARBA00022827"/>
    </source>
</evidence>
<evidence type="ECO:0000256" key="1">
    <source>
        <dbReference type="ARBA" id="ARBA00001974"/>
    </source>
</evidence>
<keyword evidence="3" id="KW-0285">Flavoprotein</keyword>
<reference evidence="8" key="1">
    <citation type="submission" date="2020-05" db="EMBL/GenBank/DDBJ databases">
        <title>Mycena genomes resolve the evolution of fungal bioluminescence.</title>
        <authorList>
            <person name="Tsai I.J."/>
        </authorList>
    </citation>
    <scope>NUCLEOTIDE SEQUENCE</scope>
    <source>
        <strain evidence="8">171206Taipei</strain>
    </source>
</reference>
<feature type="binding site" evidence="6">
    <location>
        <position position="205"/>
    </location>
    <ligand>
        <name>FAD</name>
        <dbReference type="ChEBI" id="CHEBI:57692"/>
    </ligand>
</feature>
<dbReference type="Pfam" id="PF01266">
    <property type="entry name" value="DAO"/>
    <property type="match status" value="1"/>
</dbReference>
<dbReference type="OrthoDB" id="2015447at2759"/>
<evidence type="ECO:0000256" key="5">
    <source>
        <dbReference type="ARBA" id="ARBA00023002"/>
    </source>
</evidence>
<feature type="domain" description="FAD dependent oxidoreductase" evidence="7">
    <location>
        <begin position="12"/>
        <end position="364"/>
    </location>
</feature>
<evidence type="ECO:0000256" key="3">
    <source>
        <dbReference type="ARBA" id="ARBA00022630"/>
    </source>
</evidence>
<evidence type="ECO:0000313" key="8">
    <source>
        <dbReference type="EMBL" id="KAF7291859.1"/>
    </source>
</evidence>
<dbReference type="PROSITE" id="PS00677">
    <property type="entry name" value="DAO"/>
    <property type="match status" value="1"/>
</dbReference>
<organism evidence="8 9">
    <name type="scientific">Mycena indigotica</name>
    <dbReference type="NCBI Taxonomy" id="2126181"/>
    <lineage>
        <taxon>Eukaryota</taxon>
        <taxon>Fungi</taxon>
        <taxon>Dikarya</taxon>
        <taxon>Basidiomycota</taxon>
        <taxon>Agaricomycotina</taxon>
        <taxon>Agaricomycetes</taxon>
        <taxon>Agaricomycetidae</taxon>
        <taxon>Agaricales</taxon>
        <taxon>Marasmiineae</taxon>
        <taxon>Mycenaceae</taxon>
        <taxon>Mycena</taxon>
    </lineage>
</organism>
<feature type="binding site" evidence="6">
    <location>
        <position position="317"/>
    </location>
    <ligand>
        <name>D-dopa</name>
        <dbReference type="ChEBI" id="CHEBI:149689"/>
    </ligand>
</feature>
<feature type="binding site" evidence="6">
    <location>
        <position position="242"/>
    </location>
    <ligand>
        <name>D-dopa</name>
        <dbReference type="ChEBI" id="CHEBI:149689"/>
    </ligand>
</feature>
<dbReference type="GO" id="GO:0019478">
    <property type="term" value="P:D-amino acid catabolic process"/>
    <property type="evidence" value="ECO:0007669"/>
    <property type="project" value="TreeGrafter"/>
</dbReference>
<accession>A0A8H6S2U2</accession>
<evidence type="ECO:0000256" key="2">
    <source>
        <dbReference type="ARBA" id="ARBA00006730"/>
    </source>
</evidence>
<dbReference type="InterPro" id="IPR023209">
    <property type="entry name" value="DAO"/>
</dbReference>
<dbReference type="InterPro" id="IPR006181">
    <property type="entry name" value="D-amino_acid_oxidase_CS"/>
</dbReference>
<evidence type="ECO:0000256" key="6">
    <source>
        <dbReference type="PIRSR" id="PIRSR000189-1"/>
    </source>
</evidence>
<protein>
    <submittedName>
        <fullName evidence="8">D-amino-acid oxidase</fullName>
    </submittedName>
</protein>
<keyword evidence="4 6" id="KW-0274">FAD</keyword>
<dbReference type="SUPFAM" id="SSF54373">
    <property type="entry name" value="FAD-linked reductases, C-terminal domain"/>
    <property type="match status" value="1"/>
</dbReference>
<dbReference type="Gene3D" id="3.30.9.10">
    <property type="entry name" value="D-Amino Acid Oxidase, subunit A, domain 2"/>
    <property type="match status" value="1"/>
</dbReference>
<comment type="caution">
    <text evidence="8">The sequence shown here is derived from an EMBL/GenBank/DDBJ whole genome shotgun (WGS) entry which is preliminary data.</text>
</comment>
<comment type="similarity">
    <text evidence="2">Belongs to the DAMOX/DASOX family.</text>
</comment>
<dbReference type="GO" id="GO:0005737">
    <property type="term" value="C:cytoplasm"/>
    <property type="evidence" value="ECO:0007669"/>
    <property type="project" value="TreeGrafter"/>
</dbReference>
<evidence type="ECO:0000259" key="7">
    <source>
        <dbReference type="Pfam" id="PF01266"/>
    </source>
</evidence>
<dbReference type="EMBL" id="JACAZF010000012">
    <property type="protein sequence ID" value="KAF7291859.1"/>
    <property type="molecule type" value="Genomic_DNA"/>
</dbReference>
<dbReference type="Proteomes" id="UP000636479">
    <property type="component" value="Unassembled WGS sequence"/>
</dbReference>
<dbReference type="AlphaFoldDB" id="A0A8H6S2U2"/>
<dbReference type="SUPFAM" id="SSF51971">
    <property type="entry name" value="Nucleotide-binding domain"/>
    <property type="match status" value="1"/>
</dbReference>
<comment type="cofactor">
    <cofactor evidence="1 6">
        <name>FAD</name>
        <dbReference type="ChEBI" id="CHEBI:57692"/>
    </cofactor>
</comment>
<dbReference type="PANTHER" id="PTHR11530:SF11">
    <property type="entry name" value="D-ASPARTATE OXIDASE"/>
    <property type="match status" value="1"/>
</dbReference>
<dbReference type="PANTHER" id="PTHR11530">
    <property type="entry name" value="D-AMINO ACID OXIDASE"/>
    <property type="match status" value="1"/>
</dbReference>
<name>A0A8H6S2U2_9AGAR</name>
<feature type="binding site" evidence="6">
    <location>
        <position position="348"/>
    </location>
    <ligand>
        <name>D-dopa</name>
        <dbReference type="ChEBI" id="CHEBI:149689"/>
    </ligand>
</feature>
<dbReference type="InterPro" id="IPR006076">
    <property type="entry name" value="FAD-dep_OxRdtase"/>
</dbReference>
<dbReference type="Gene3D" id="3.40.50.720">
    <property type="entry name" value="NAD(P)-binding Rossmann-like Domain"/>
    <property type="match status" value="1"/>
</dbReference>
<sequence length="371" mass="40783">MTSTGMLQVPEVFVIGAGVIGLSAAIRALEAGYKVTIFAEVFPAIDARSVKSPGSLMAELERETLDVFLDLVEQDPNVPVMVRPHFRFIETASMRTDAAIERRIHLANFYPDYRILEENEIPKGMSGGETNATVCVDVPKYLPYLMELFFALGGYAFRTKSPLSSLSSLLTGKHPELEQIREDGSSTSQFTTTPTLTPGALVNCTGLGARHLEDVLDTQVHPIRGETLIIRAPWVNPSITFHFNNSEISYIIPRQSGDVVVGGTFQVGDMHPVNRPDTVRAIKERIVQAYPEILHPEKRQHGGINDLEVIAECVGFRPARTGSVRLETDEIDVDGRRVPVIHNYGHGGGGYQSSWGSARHAVELLKQVSPL</sequence>
<keyword evidence="5" id="KW-0560">Oxidoreductase</keyword>
<dbReference type="GO" id="GO:0003884">
    <property type="term" value="F:D-amino-acid oxidase activity"/>
    <property type="evidence" value="ECO:0007669"/>
    <property type="project" value="InterPro"/>
</dbReference>
<gene>
    <name evidence="8" type="ORF">MIND_01211100</name>
</gene>